<proteinExistence type="inferred from homology"/>
<dbReference type="InterPro" id="IPR045336">
    <property type="entry name" value="MmgE_PrpD_N"/>
</dbReference>
<evidence type="ECO:0000259" key="2">
    <source>
        <dbReference type="Pfam" id="PF03972"/>
    </source>
</evidence>
<accession>A0A2A5C7P2</accession>
<dbReference type="Pfam" id="PF19305">
    <property type="entry name" value="MmgE_PrpD_C"/>
    <property type="match status" value="1"/>
</dbReference>
<dbReference type="SUPFAM" id="SSF103378">
    <property type="entry name" value="2-methylcitrate dehydratase PrpD"/>
    <property type="match status" value="1"/>
</dbReference>
<dbReference type="InterPro" id="IPR045337">
    <property type="entry name" value="MmgE_PrpD_C"/>
</dbReference>
<evidence type="ECO:0000313" key="4">
    <source>
        <dbReference type="EMBL" id="PCJ39773.1"/>
    </source>
</evidence>
<organism evidence="4 5">
    <name type="scientific">SAR86 cluster bacterium</name>
    <dbReference type="NCBI Taxonomy" id="2030880"/>
    <lineage>
        <taxon>Bacteria</taxon>
        <taxon>Pseudomonadati</taxon>
        <taxon>Pseudomonadota</taxon>
        <taxon>Gammaproteobacteria</taxon>
        <taxon>SAR86 cluster</taxon>
    </lineage>
</organism>
<dbReference type="InterPro" id="IPR036148">
    <property type="entry name" value="MmgE/PrpD_sf"/>
</dbReference>
<dbReference type="AlphaFoldDB" id="A0A2A5C7P2"/>
<dbReference type="Gene3D" id="1.10.4100.10">
    <property type="entry name" value="2-methylcitrate dehydratase PrpD"/>
    <property type="match status" value="1"/>
</dbReference>
<dbReference type="EMBL" id="NVWI01000012">
    <property type="protein sequence ID" value="PCJ39773.1"/>
    <property type="molecule type" value="Genomic_DNA"/>
</dbReference>
<comment type="similarity">
    <text evidence="1">Belongs to the PrpD family.</text>
</comment>
<dbReference type="GO" id="GO:0016829">
    <property type="term" value="F:lyase activity"/>
    <property type="evidence" value="ECO:0007669"/>
    <property type="project" value="InterPro"/>
</dbReference>
<comment type="caution">
    <text evidence="4">The sequence shown here is derived from an EMBL/GenBank/DDBJ whole genome shotgun (WGS) entry which is preliminary data.</text>
</comment>
<dbReference type="PANTHER" id="PTHR16943">
    <property type="entry name" value="2-METHYLCITRATE DEHYDRATASE-RELATED"/>
    <property type="match status" value="1"/>
</dbReference>
<dbReference type="Pfam" id="PF03972">
    <property type="entry name" value="MmgE_PrpD_N"/>
    <property type="match status" value="1"/>
</dbReference>
<dbReference type="InterPro" id="IPR042183">
    <property type="entry name" value="MmgE/PrpD_sf_1"/>
</dbReference>
<sequence length="452" mass="48588">MSVTEQLATFVTNSRTTDIPPQIYAEAKRAIINYMGCAIGGANEPALDNALDVLLPFTGKATSHVLGRSETCDPLYASLFNGIGSHVHEYDDTIPKNYIHPSIPVASALFAYASANQGSDQAVTGEEFLQAFILGFDIESRIGNAVYPSHYEAGWHITSTTGVFGAAAAIGKLLKLDTKQMVWAFGLAATQAAGIREMFGSMAKSFQPGRAAQNGYTAALLAKNNFTAGEKALEGPRGFATITATEYDLDKAVDQLGEHYELLDNAYKPYACGLVVHPTIDACSQIREMHNIDPATVERIDLRVAPLVLDLCNHKDLKRALQSKYSIYHAAAIGLARGKGGLREFTDEAVADPVLSDLRSRTNAVADESITDDQADVTLTLKSGESIHFFLEASLGNMDRPLSNAQLDDKFIDQATLVLPQAQVDALLAATWEISSCEDVGSIVDLAVHKGD</sequence>
<dbReference type="PANTHER" id="PTHR16943:SF8">
    <property type="entry name" value="2-METHYLCITRATE DEHYDRATASE"/>
    <property type="match status" value="1"/>
</dbReference>
<name>A0A2A5C7P2_9GAMM</name>
<dbReference type="InterPro" id="IPR042188">
    <property type="entry name" value="MmgE/PrpD_sf_2"/>
</dbReference>
<feature type="domain" description="MmgE/PrpD N-terminal" evidence="2">
    <location>
        <begin position="5"/>
        <end position="248"/>
    </location>
</feature>
<protein>
    <submittedName>
        <fullName evidence="4">2-methylcitrate dehydratase</fullName>
    </submittedName>
</protein>
<gene>
    <name evidence="4" type="ORF">COA71_12870</name>
</gene>
<reference evidence="5" key="1">
    <citation type="submission" date="2017-08" db="EMBL/GenBank/DDBJ databases">
        <title>A dynamic microbial community with high functional redundancy inhabits the cold, oxic subseafloor aquifer.</title>
        <authorList>
            <person name="Tully B.J."/>
            <person name="Wheat C.G."/>
            <person name="Glazer B.T."/>
            <person name="Huber J.A."/>
        </authorList>
    </citation>
    <scope>NUCLEOTIDE SEQUENCE [LARGE SCALE GENOMIC DNA]</scope>
</reference>
<evidence type="ECO:0000259" key="3">
    <source>
        <dbReference type="Pfam" id="PF19305"/>
    </source>
</evidence>
<feature type="domain" description="MmgE/PrpD C-terminal" evidence="3">
    <location>
        <begin position="270"/>
        <end position="433"/>
    </location>
</feature>
<evidence type="ECO:0000313" key="5">
    <source>
        <dbReference type="Proteomes" id="UP000228987"/>
    </source>
</evidence>
<dbReference type="Proteomes" id="UP000228987">
    <property type="component" value="Unassembled WGS sequence"/>
</dbReference>
<dbReference type="InterPro" id="IPR005656">
    <property type="entry name" value="MmgE_PrpD"/>
</dbReference>
<evidence type="ECO:0000256" key="1">
    <source>
        <dbReference type="ARBA" id="ARBA00006174"/>
    </source>
</evidence>
<dbReference type="Gene3D" id="3.30.1330.120">
    <property type="entry name" value="2-methylcitrate dehydratase PrpD"/>
    <property type="match status" value="1"/>
</dbReference>